<feature type="non-terminal residue" evidence="1">
    <location>
        <position position="1"/>
    </location>
</feature>
<accession>A0A392VNJ7</accession>
<dbReference type="EMBL" id="LXQA011206976">
    <property type="protein sequence ID" value="MCI88969.1"/>
    <property type="molecule type" value="Genomic_DNA"/>
</dbReference>
<proteinExistence type="predicted"/>
<dbReference type="Proteomes" id="UP000265520">
    <property type="component" value="Unassembled WGS sequence"/>
</dbReference>
<keyword evidence="2" id="KW-1185">Reference proteome</keyword>
<organism evidence="1 2">
    <name type="scientific">Trifolium medium</name>
    <dbReference type="NCBI Taxonomy" id="97028"/>
    <lineage>
        <taxon>Eukaryota</taxon>
        <taxon>Viridiplantae</taxon>
        <taxon>Streptophyta</taxon>
        <taxon>Embryophyta</taxon>
        <taxon>Tracheophyta</taxon>
        <taxon>Spermatophyta</taxon>
        <taxon>Magnoliopsida</taxon>
        <taxon>eudicotyledons</taxon>
        <taxon>Gunneridae</taxon>
        <taxon>Pentapetalae</taxon>
        <taxon>rosids</taxon>
        <taxon>fabids</taxon>
        <taxon>Fabales</taxon>
        <taxon>Fabaceae</taxon>
        <taxon>Papilionoideae</taxon>
        <taxon>50 kb inversion clade</taxon>
        <taxon>NPAAA clade</taxon>
        <taxon>Hologalegina</taxon>
        <taxon>IRL clade</taxon>
        <taxon>Trifolieae</taxon>
        <taxon>Trifolium</taxon>
    </lineage>
</organism>
<evidence type="ECO:0000313" key="1">
    <source>
        <dbReference type="EMBL" id="MCI88969.1"/>
    </source>
</evidence>
<name>A0A392VNJ7_9FABA</name>
<evidence type="ECO:0000313" key="2">
    <source>
        <dbReference type="Proteomes" id="UP000265520"/>
    </source>
</evidence>
<sequence length="28" mass="3073">EHVGGEQLDVRSEQDCLLAVPSVTTRFS</sequence>
<dbReference type="AlphaFoldDB" id="A0A392VNJ7"/>
<protein>
    <submittedName>
        <fullName evidence="1">Uncharacterized protein</fullName>
    </submittedName>
</protein>
<comment type="caution">
    <text evidence="1">The sequence shown here is derived from an EMBL/GenBank/DDBJ whole genome shotgun (WGS) entry which is preliminary data.</text>
</comment>
<reference evidence="1 2" key="1">
    <citation type="journal article" date="2018" name="Front. Plant Sci.">
        <title>Red Clover (Trifolium pratense) and Zigzag Clover (T. medium) - A Picture of Genomic Similarities and Differences.</title>
        <authorList>
            <person name="Dluhosova J."/>
            <person name="Istvanek J."/>
            <person name="Nedelnik J."/>
            <person name="Repkova J."/>
        </authorList>
    </citation>
    <scope>NUCLEOTIDE SEQUENCE [LARGE SCALE GENOMIC DNA]</scope>
    <source>
        <strain evidence="2">cv. 10/8</strain>
        <tissue evidence="1">Leaf</tissue>
    </source>
</reference>